<dbReference type="EMBL" id="JASPKZ010007470">
    <property type="protein sequence ID" value="KAJ9584088.1"/>
    <property type="molecule type" value="Genomic_DNA"/>
</dbReference>
<gene>
    <name evidence="1" type="ORF">L9F63_021560</name>
</gene>
<reference evidence="1" key="2">
    <citation type="submission" date="2023-05" db="EMBL/GenBank/DDBJ databases">
        <authorList>
            <person name="Fouks B."/>
        </authorList>
    </citation>
    <scope>NUCLEOTIDE SEQUENCE</scope>
    <source>
        <strain evidence="1">Stay&amp;Tobe</strain>
        <tissue evidence="1">Testes</tissue>
    </source>
</reference>
<dbReference type="PANTHER" id="PTHR13630">
    <property type="entry name" value="GAMMA-SECRETASE-ACTIVATING PROTEIN"/>
    <property type="match status" value="1"/>
</dbReference>
<dbReference type="InterPro" id="IPR026172">
    <property type="entry name" value="GSAP_fam"/>
</dbReference>
<reference evidence="1" key="1">
    <citation type="journal article" date="2023" name="IScience">
        <title>Live-bearing cockroach genome reveals convergent evolutionary mechanisms linked to viviparity in insects and beyond.</title>
        <authorList>
            <person name="Fouks B."/>
            <person name="Harrison M.C."/>
            <person name="Mikhailova A.A."/>
            <person name="Marchal E."/>
            <person name="English S."/>
            <person name="Carruthers M."/>
            <person name="Jennings E.C."/>
            <person name="Chiamaka E.L."/>
            <person name="Frigard R.A."/>
            <person name="Pippel M."/>
            <person name="Attardo G.M."/>
            <person name="Benoit J.B."/>
            <person name="Bornberg-Bauer E."/>
            <person name="Tobe S.S."/>
        </authorList>
    </citation>
    <scope>NUCLEOTIDE SEQUENCE</scope>
    <source>
        <strain evidence="1">Stay&amp;Tobe</strain>
    </source>
</reference>
<dbReference type="GO" id="GO:1902004">
    <property type="term" value="P:positive regulation of amyloid-beta formation"/>
    <property type="evidence" value="ECO:0007669"/>
    <property type="project" value="TreeGrafter"/>
</dbReference>
<dbReference type="GO" id="GO:0005802">
    <property type="term" value="C:trans-Golgi network"/>
    <property type="evidence" value="ECO:0007669"/>
    <property type="project" value="TreeGrafter"/>
</dbReference>
<name>A0AAD7ZP25_DIPPU</name>
<evidence type="ECO:0000313" key="2">
    <source>
        <dbReference type="Proteomes" id="UP001233999"/>
    </source>
</evidence>
<feature type="non-terminal residue" evidence="1">
    <location>
        <position position="588"/>
    </location>
</feature>
<proteinExistence type="predicted"/>
<organism evidence="1 2">
    <name type="scientific">Diploptera punctata</name>
    <name type="common">Pacific beetle cockroach</name>
    <dbReference type="NCBI Taxonomy" id="6984"/>
    <lineage>
        <taxon>Eukaryota</taxon>
        <taxon>Metazoa</taxon>
        <taxon>Ecdysozoa</taxon>
        <taxon>Arthropoda</taxon>
        <taxon>Hexapoda</taxon>
        <taxon>Insecta</taxon>
        <taxon>Pterygota</taxon>
        <taxon>Neoptera</taxon>
        <taxon>Polyneoptera</taxon>
        <taxon>Dictyoptera</taxon>
        <taxon>Blattodea</taxon>
        <taxon>Blaberoidea</taxon>
        <taxon>Blaberidae</taxon>
        <taxon>Diplopterinae</taxon>
        <taxon>Diploptera</taxon>
    </lineage>
</organism>
<dbReference type="PANTHER" id="PTHR13630:SF1">
    <property type="entry name" value="GAMMA-SECRETASE-ACTIVATING PROTEIN"/>
    <property type="match status" value="1"/>
</dbReference>
<evidence type="ECO:0000313" key="1">
    <source>
        <dbReference type="EMBL" id="KAJ9584088.1"/>
    </source>
</evidence>
<protein>
    <recommendedName>
        <fullName evidence="3">Protein pigeon</fullName>
    </recommendedName>
</protein>
<sequence length="588" mass="66957">MVTPDNLGRKLYGVLQSQSYKEGKEWKLLGQEQDGNLLVSWLMELHNGDGVPKIQSCIGLYSRKKNSLKVLCTFNRYVNTIQASVNHSQTLLGFEYEVPLDLYKVFTLDVRLPEEQREPKSLGFERSRQIMIQFLYRKKDHPSSEKFLLFIHQDSISLNQIHMKEDGSYELDSNGCQSTESVVRAFFWAQWDPINQSLYYIHYRKSQISVEGEEAEEGREEELSPTLSCLQFHDDMPHETVLNIPLNLPQLSRTNSVPCGGYEDDSVPLRVHDCSLDLQVICDPKGIVCICHHYLYQPVKPPMTETKSIEESSNTVHFAYSVTLLHHGCVIHSVVPGILWSQAKTMKPTFALYGDQHMIVYAPGLFTHLLDIGLTHEPCCHILMSCTLPGVPSYASHLVPLLQYGNTVTVDLPTLDLIPLTITTSHLVETFKSNHSLENQLAILHYFLVHQGDLETLGELLMTVAEHPLELNVPQLLQEVIISGAYASAQRNLTSDAMSLVALLPISSIMHINELEAKINRQSMSLTQETLWNTAMMLLSPQQRLVPYRVDMWTRLWDQLAKRTGKEQKPRFRPSLVADKLMVSLKYE</sequence>
<evidence type="ECO:0008006" key="3">
    <source>
        <dbReference type="Google" id="ProtNLM"/>
    </source>
</evidence>
<dbReference type="AlphaFoldDB" id="A0AAD7ZP25"/>
<dbReference type="Proteomes" id="UP001233999">
    <property type="component" value="Unassembled WGS sequence"/>
</dbReference>
<accession>A0AAD7ZP25</accession>
<comment type="caution">
    <text evidence="1">The sequence shown here is derived from an EMBL/GenBank/DDBJ whole genome shotgun (WGS) entry which is preliminary data.</text>
</comment>
<keyword evidence="2" id="KW-1185">Reference proteome</keyword>